<dbReference type="InterPro" id="IPR025263">
    <property type="entry name" value="YhdP_central"/>
</dbReference>
<keyword evidence="1" id="KW-1133">Transmembrane helix</keyword>
<dbReference type="Proteomes" id="UP000601597">
    <property type="component" value="Unassembled WGS sequence"/>
</dbReference>
<evidence type="ECO:0000259" key="2">
    <source>
        <dbReference type="Pfam" id="PF13116"/>
    </source>
</evidence>
<feature type="transmembrane region" description="Helical" evidence="1">
    <location>
        <begin position="21"/>
        <end position="43"/>
    </location>
</feature>
<dbReference type="RefSeq" id="WP_189575102.1">
    <property type="nucleotide sequence ID" value="NZ_BMXV01000003.1"/>
</dbReference>
<accession>A0ABQ3AX63</accession>
<dbReference type="PANTHER" id="PTHR38690:SF1">
    <property type="entry name" value="PROTEASE"/>
    <property type="match status" value="1"/>
</dbReference>
<reference evidence="4" key="1">
    <citation type="journal article" date="2019" name="Int. J. Syst. Evol. Microbiol.">
        <title>The Global Catalogue of Microorganisms (GCM) 10K type strain sequencing project: providing services to taxonomists for standard genome sequencing and annotation.</title>
        <authorList>
            <consortium name="The Broad Institute Genomics Platform"/>
            <consortium name="The Broad Institute Genome Sequencing Center for Infectious Disease"/>
            <person name="Wu L."/>
            <person name="Ma J."/>
        </authorList>
    </citation>
    <scope>NUCLEOTIDE SEQUENCE [LARGE SCALE GENOMIC DNA]</scope>
    <source>
        <strain evidence="4">KCTC 22280</strain>
    </source>
</reference>
<evidence type="ECO:0000313" key="4">
    <source>
        <dbReference type="Proteomes" id="UP000601597"/>
    </source>
</evidence>
<comment type="caution">
    <text evidence="3">The sequence shown here is derived from an EMBL/GenBank/DDBJ whole genome shotgun (WGS) entry which is preliminary data.</text>
</comment>
<protein>
    <submittedName>
        <fullName evidence="3">TIGR02099 family protein</fullName>
    </submittedName>
</protein>
<keyword evidence="4" id="KW-1185">Reference proteome</keyword>
<dbReference type="EMBL" id="BMXV01000003">
    <property type="protein sequence ID" value="GGY69391.1"/>
    <property type="molecule type" value="Genomic_DNA"/>
</dbReference>
<sequence length="1316" mass="143060">MTEQTPAPAGKNPERKPRTRAAGLLLKAAVWLLVFLLIIVALGTAGARYMARHIDDYRPAIEALLSERLGQEVTISGLSASWQGPDPVLQASRLDIAHHSRDDASAVALQHLLLRLDGPRSLLRMGLVFQRIEADGLDLVVTRGAGTDIGIEGLRLPESGPGLSETGGLSGEQWLQPQRWLNELAGRISDPEIRLTHLTVGLQTPDAETLFVDIPQLDLAYDDERLSASGRAMRQGTLEQLVTFSIQGTDLFEGRFTGKVWADITPGGILEAATRGLQWRHFQLQGLDASATTWLSFENGRLERLNGRIDMPRLELDSDLATLPAIEALAARIGWRRTAEGGELTVQDLQWRWQDEAVTGLSLKLGYDRLRYRVAAADLPLGLLARMAVESNLLPARVEPEVAGLSPEGRLSLLHLMLPRDDPGEFEVSAVFDEAGVQPHRGAPGGRNLQGRLWLSRDGGRFRVEGKDMTLLVPNLYAQPLTFSHTEGEVAWRNEGGITRVFGRNLEVTHGETTRANGAFDLRLDRYGEDNLGLRIAVANAPASKLSVFLPSRVLDQQLYDWLTRAVTGGELVSGEFYGHGQIGDGRPKSSFSTAMEYRFRDASIRYEPSWPEVTGASGTVTIHDRDTRVVLDKATTGGVALGGAEVEVVQGADAPTVRVSTSARLTGEQAGYWLRETPLGRMAGDVGQSLSVSGDYDLDLSLWVPLAVGQDVGVEASLQTENGGLLYSPANLRWQNIRGAVSYSSENGISEDPLSAHFLGQPVGIRLRTDPGRGALTIIQSGQTSVASLTAALMPQGQSLPGLSGWLPYTARLDVVPGADAQLAVTTNGSGVRSEWPAPLSREPGPDETIEALLRWPEGDQLLLEAQWGQRLSAALEWQGDRFRSGQVVMGNDSARFQVEDGLMVRAAFDRFAPARWQDWLERLGVGISGSSSGAEGTGERFDWLNNIDLRMDELLLGDSAIPGLRIMARPQPDGWLLTTNSERATGRVRIPDSGDRVWVDLDRLRLARGQESAPDEAAALLTPSEQLDAFRGMAAGQWPEVEVRIASLEMENDPAGSWSFVLSPSPDQVTLRDLQGRIGSLVFDGQLRWGVTSGEQITVVQGVLEGGGLQDLSNLLGQQMPLTNQNSVVDLNVAWPGRPDQFAAGRLNGEFSVRLDDGVILQNSETAQLFRLFNLLNTDTLQRRLQFDFSDLYEAGVAFDAIYGKAKLEHGVLTWNPDLQLAGPSGALRLSGLTNLADETLNMRLVVILPLTQNLPLAAILMGASPPVGGALFVLDKLLGEPLSKLTSATYSVRGTWNDPDVKLRNIFDSGNRE</sequence>
<feature type="domain" description="YhdP central" evidence="2">
    <location>
        <begin position="26"/>
        <end position="1304"/>
    </location>
</feature>
<evidence type="ECO:0000256" key="1">
    <source>
        <dbReference type="SAM" id="Phobius"/>
    </source>
</evidence>
<keyword evidence="1" id="KW-0812">Transmembrane</keyword>
<dbReference type="Pfam" id="PF13116">
    <property type="entry name" value="YhdP"/>
    <property type="match status" value="1"/>
</dbReference>
<dbReference type="NCBIfam" id="TIGR02099">
    <property type="entry name" value="YhdP family protein"/>
    <property type="match status" value="1"/>
</dbReference>
<organism evidence="3 4">
    <name type="scientific">Marinobacter zhanjiangensis</name>
    <dbReference type="NCBI Taxonomy" id="578215"/>
    <lineage>
        <taxon>Bacteria</taxon>
        <taxon>Pseudomonadati</taxon>
        <taxon>Pseudomonadota</taxon>
        <taxon>Gammaproteobacteria</taxon>
        <taxon>Pseudomonadales</taxon>
        <taxon>Marinobacteraceae</taxon>
        <taxon>Marinobacter</taxon>
    </lineage>
</organism>
<keyword evidence="1" id="KW-0472">Membrane</keyword>
<gene>
    <name evidence="3" type="ORF">GCM10007071_15350</name>
</gene>
<name>A0ABQ3AX63_9GAMM</name>
<dbReference type="PANTHER" id="PTHR38690">
    <property type="entry name" value="PROTEASE-RELATED"/>
    <property type="match status" value="1"/>
</dbReference>
<proteinExistence type="predicted"/>
<dbReference type="InterPro" id="IPR011836">
    <property type="entry name" value="YhdP"/>
</dbReference>
<evidence type="ECO:0000313" key="3">
    <source>
        <dbReference type="EMBL" id="GGY69391.1"/>
    </source>
</evidence>